<accession>A0A6J2XJS9</accession>
<evidence type="ECO:0000313" key="4">
    <source>
        <dbReference type="RefSeq" id="XP_030748947.1"/>
    </source>
</evidence>
<dbReference type="PANTHER" id="PTHR21505">
    <property type="entry name" value="MADF DOMAIN-CONTAINING PROTEIN-RELATED"/>
    <property type="match status" value="1"/>
</dbReference>
<organism evidence="3 6">
    <name type="scientific">Sitophilus oryzae</name>
    <name type="common">Rice weevil</name>
    <name type="synonym">Curculio oryzae</name>
    <dbReference type="NCBI Taxonomy" id="7048"/>
    <lineage>
        <taxon>Eukaryota</taxon>
        <taxon>Metazoa</taxon>
        <taxon>Ecdysozoa</taxon>
        <taxon>Arthropoda</taxon>
        <taxon>Hexapoda</taxon>
        <taxon>Insecta</taxon>
        <taxon>Pterygota</taxon>
        <taxon>Neoptera</taxon>
        <taxon>Endopterygota</taxon>
        <taxon>Coleoptera</taxon>
        <taxon>Polyphaga</taxon>
        <taxon>Cucujiformia</taxon>
        <taxon>Curculionidae</taxon>
        <taxon>Dryophthorinae</taxon>
        <taxon>Sitophilus</taxon>
    </lineage>
</organism>
<dbReference type="KEGG" id="soy:115878612"/>
<protein>
    <submittedName>
        <fullName evidence="4">Uncharacterized protein LOC115877024</fullName>
    </submittedName>
    <submittedName>
        <fullName evidence="5">Uncharacterized protein LOC115878612</fullName>
    </submittedName>
    <submittedName>
        <fullName evidence="6">Uncharacterized protein LOC115878886</fullName>
    </submittedName>
</protein>
<proteinExistence type="predicted"/>
<dbReference type="PROSITE" id="PS51029">
    <property type="entry name" value="MADF"/>
    <property type="match status" value="1"/>
</dbReference>
<sequence>MSSQRFDTIKFLEEYERFPCLWKKSSPDFKNRVKRDHAEELLLPISGLSTIKELRQKIRSIRCTYNQEVAKIRKSMGTGSGTDTVYKPKLSWFHVADSFLRQNLGENESQSNLMLPEQISEEIQGNAPSIVNEDSTQETWECEKNPFTNSREAQSCFKKLNAQPITPNQSSQEPSRDYEETPSVNSARKTKTRKRLANNGKSKEDESLDQAVKALKEVASVASNEFDAFGQHVSSQLKCLPLQEALLLQEDIQKSITTVRLRCLRNQNVINTSFDKETRTTTSSSEMYRQDDTSELSSYSGENKRYHYQQVPNEVQNQNGNNPLFSHEAQETICSESYLQGNTDSSTSSGVNEQYQFRHQGQMQLTNYFKNWAESDDAGVDFN</sequence>
<name>A0A6J2XJS9_SITOR</name>
<dbReference type="SMART" id="SM00595">
    <property type="entry name" value="MADF"/>
    <property type="match status" value="1"/>
</dbReference>
<dbReference type="Proteomes" id="UP000504635">
    <property type="component" value="Unplaced"/>
</dbReference>
<feature type="compositionally biased region" description="Polar residues" evidence="1">
    <location>
        <begin position="163"/>
        <end position="173"/>
    </location>
</feature>
<dbReference type="Pfam" id="PF10545">
    <property type="entry name" value="MADF_DNA_bdg"/>
    <property type="match status" value="1"/>
</dbReference>
<dbReference type="KEGG" id="soy:115878886"/>
<evidence type="ECO:0000313" key="6">
    <source>
        <dbReference type="RefSeq" id="XP_030751351.1"/>
    </source>
</evidence>
<reference evidence="4 5" key="1">
    <citation type="submission" date="2025-04" db="UniProtKB">
        <authorList>
            <consortium name="RefSeq"/>
        </authorList>
    </citation>
    <scope>IDENTIFICATION</scope>
    <source>
        <tissue evidence="4 5">Gonads</tissue>
    </source>
</reference>
<evidence type="ECO:0000256" key="1">
    <source>
        <dbReference type="SAM" id="MobiDB-lite"/>
    </source>
</evidence>
<feature type="region of interest" description="Disordered" evidence="1">
    <location>
        <begin position="160"/>
        <end position="208"/>
    </location>
</feature>
<feature type="region of interest" description="Disordered" evidence="1">
    <location>
        <begin position="276"/>
        <end position="299"/>
    </location>
</feature>
<dbReference type="AlphaFoldDB" id="A0A6J2XJS9"/>
<feature type="domain" description="MADF" evidence="2">
    <location>
        <begin position="10"/>
        <end position="105"/>
    </location>
</feature>
<dbReference type="PANTHER" id="PTHR21505:SF12">
    <property type="entry name" value="MADF DOMAIN-CONTAINING PROTEIN-RELATED"/>
    <property type="match status" value="1"/>
</dbReference>
<dbReference type="RefSeq" id="XP_030751023.1">
    <property type="nucleotide sequence ID" value="XM_030895163.1"/>
</dbReference>
<evidence type="ECO:0000259" key="2">
    <source>
        <dbReference type="PROSITE" id="PS51029"/>
    </source>
</evidence>
<gene>
    <name evidence="6" type="primary">LOC115878886</name>
    <name evidence="4" type="synonym">LOC115877024</name>
    <name evidence="5" type="synonym">LOC115878612</name>
</gene>
<keyword evidence="3" id="KW-1185">Reference proteome</keyword>
<dbReference type="OrthoDB" id="8190343at2759"/>
<evidence type="ECO:0000313" key="5">
    <source>
        <dbReference type="RefSeq" id="XP_030751023.1"/>
    </source>
</evidence>
<dbReference type="RefSeq" id="XP_030748947.1">
    <property type="nucleotide sequence ID" value="XM_030893087.1"/>
</dbReference>
<dbReference type="InterPro" id="IPR006578">
    <property type="entry name" value="MADF-dom"/>
</dbReference>
<dbReference type="GeneID" id="115878886"/>
<dbReference type="KEGG" id="soy:115877024"/>
<evidence type="ECO:0000313" key="3">
    <source>
        <dbReference type="Proteomes" id="UP000504635"/>
    </source>
</evidence>
<dbReference type="RefSeq" id="XP_030751351.1">
    <property type="nucleotide sequence ID" value="XM_030895491.1"/>
</dbReference>